<dbReference type="Pfam" id="PF13456">
    <property type="entry name" value="RVT_3"/>
    <property type="match status" value="1"/>
</dbReference>
<gene>
    <name evidence="2" type="ORF">RCOM_1407580</name>
</gene>
<organism evidence="2 3">
    <name type="scientific">Ricinus communis</name>
    <name type="common">Castor bean</name>
    <dbReference type="NCBI Taxonomy" id="3988"/>
    <lineage>
        <taxon>Eukaryota</taxon>
        <taxon>Viridiplantae</taxon>
        <taxon>Streptophyta</taxon>
        <taxon>Embryophyta</taxon>
        <taxon>Tracheophyta</taxon>
        <taxon>Spermatophyta</taxon>
        <taxon>Magnoliopsida</taxon>
        <taxon>eudicotyledons</taxon>
        <taxon>Gunneridae</taxon>
        <taxon>Pentapetalae</taxon>
        <taxon>rosids</taxon>
        <taxon>fabids</taxon>
        <taxon>Malpighiales</taxon>
        <taxon>Euphorbiaceae</taxon>
        <taxon>Acalyphoideae</taxon>
        <taxon>Acalypheae</taxon>
        <taxon>Ricinus</taxon>
    </lineage>
</organism>
<name>B9SC55_RICCO</name>
<dbReference type="InterPro" id="IPR002156">
    <property type="entry name" value="RNaseH_domain"/>
</dbReference>
<evidence type="ECO:0000313" key="3">
    <source>
        <dbReference type="Proteomes" id="UP000008311"/>
    </source>
</evidence>
<dbReference type="GO" id="GO:0004523">
    <property type="term" value="F:RNA-DNA hybrid ribonuclease activity"/>
    <property type="evidence" value="ECO:0007669"/>
    <property type="project" value="InterPro"/>
</dbReference>
<feature type="domain" description="RNase H type-1" evidence="1">
    <location>
        <begin position="12"/>
        <end position="90"/>
    </location>
</feature>
<evidence type="ECO:0000259" key="1">
    <source>
        <dbReference type="Pfam" id="PF13456"/>
    </source>
</evidence>
<dbReference type="AlphaFoldDB" id="B9SC55"/>
<dbReference type="Proteomes" id="UP000008311">
    <property type="component" value="Unassembled WGS sequence"/>
</dbReference>
<evidence type="ECO:0000313" key="2">
    <source>
        <dbReference type="EMBL" id="EEF38769.1"/>
    </source>
</evidence>
<dbReference type="InParanoid" id="B9SC55"/>
<sequence>MRLVIVYGCTLARDGNGSVIASGTLALHVSDLEITELYAIKFEIKFAQDLCMHAFTIESDCKNAVNLCCTTPVPSSYSGLLALDIQHLLHTYPLMDSKN</sequence>
<reference evidence="3" key="1">
    <citation type="journal article" date="2010" name="Nat. Biotechnol.">
        <title>Draft genome sequence of the oilseed species Ricinus communis.</title>
        <authorList>
            <person name="Chan A.P."/>
            <person name="Crabtree J."/>
            <person name="Zhao Q."/>
            <person name="Lorenzi H."/>
            <person name="Orvis J."/>
            <person name="Puiu D."/>
            <person name="Melake-Berhan A."/>
            <person name="Jones K.M."/>
            <person name="Redman J."/>
            <person name="Chen G."/>
            <person name="Cahoon E.B."/>
            <person name="Gedil M."/>
            <person name="Stanke M."/>
            <person name="Haas B.J."/>
            <person name="Wortman J.R."/>
            <person name="Fraser-Liggett C.M."/>
            <person name="Ravel J."/>
            <person name="Rabinowicz P.D."/>
        </authorList>
    </citation>
    <scope>NUCLEOTIDE SEQUENCE [LARGE SCALE GENOMIC DNA]</scope>
    <source>
        <strain evidence="3">cv. Hale</strain>
    </source>
</reference>
<dbReference type="GO" id="GO:0003676">
    <property type="term" value="F:nucleic acid binding"/>
    <property type="evidence" value="ECO:0007669"/>
    <property type="project" value="InterPro"/>
</dbReference>
<accession>B9SC55</accession>
<protein>
    <recommendedName>
        <fullName evidence="1">RNase H type-1 domain-containing protein</fullName>
    </recommendedName>
</protein>
<dbReference type="EMBL" id="EQ973919">
    <property type="protein sequence ID" value="EEF38769.1"/>
    <property type="molecule type" value="Genomic_DNA"/>
</dbReference>
<proteinExistence type="predicted"/>
<keyword evidence="3" id="KW-1185">Reference proteome</keyword>